<dbReference type="InterPro" id="IPR036388">
    <property type="entry name" value="WH-like_DNA-bd_sf"/>
</dbReference>
<dbReference type="Pfam" id="PF00126">
    <property type="entry name" value="HTH_1"/>
    <property type="match status" value="1"/>
</dbReference>
<dbReference type="InterPro" id="IPR000847">
    <property type="entry name" value="LysR_HTH_N"/>
</dbReference>
<gene>
    <name evidence="6" type="ORF">IAB46_00825</name>
</gene>
<dbReference type="EMBL" id="DVIT01000004">
    <property type="protein sequence ID" value="HIS46100.1"/>
    <property type="molecule type" value="Genomic_DNA"/>
</dbReference>
<feature type="domain" description="HTH lysR-type" evidence="5">
    <location>
        <begin position="1"/>
        <end position="58"/>
    </location>
</feature>
<evidence type="ECO:0000313" key="6">
    <source>
        <dbReference type="EMBL" id="HIS46100.1"/>
    </source>
</evidence>
<keyword evidence="2" id="KW-0805">Transcription regulation</keyword>
<reference evidence="6" key="2">
    <citation type="journal article" date="2021" name="PeerJ">
        <title>Extensive microbial diversity within the chicken gut microbiome revealed by metagenomics and culture.</title>
        <authorList>
            <person name="Gilroy R."/>
            <person name="Ravi A."/>
            <person name="Getino M."/>
            <person name="Pursley I."/>
            <person name="Horton D.L."/>
            <person name="Alikhan N.F."/>
            <person name="Baker D."/>
            <person name="Gharbi K."/>
            <person name="Hall N."/>
            <person name="Watson M."/>
            <person name="Adriaenssens E.M."/>
            <person name="Foster-Nyarko E."/>
            <person name="Jarju S."/>
            <person name="Secka A."/>
            <person name="Antonio M."/>
            <person name="Oren A."/>
            <person name="Chaudhuri R.R."/>
            <person name="La Ragione R."/>
            <person name="Hildebrand F."/>
            <person name="Pallen M.J."/>
        </authorList>
    </citation>
    <scope>NUCLEOTIDE SEQUENCE</scope>
    <source>
        <strain evidence="6">CHK178-757</strain>
    </source>
</reference>
<keyword evidence="4" id="KW-0804">Transcription</keyword>
<keyword evidence="3" id="KW-0238">DNA-binding</keyword>
<dbReference type="PANTHER" id="PTHR30346">
    <property type="entry name" value="TRANSCRIPTIONAL DUAL REGULATOR HCAR-RELATED"/>
    <property type="match status" value="1"/>
</dbReference>
<dbReference type="SUPFAM" id="SSF46785">
    <property type="entry name" value="Winged helix' DNA-binding domain"/>
    <property type="match status" value="1"/>
</dbReference>
<organism evidence="6 7">
    <name type="scientific">Candidatus Scybalocola faecigallinarum</name>
    <dbReference type="NCBI Taxonomy" id="2840941"/>
    <lineage>
        <taxon>Bacteria</taxon>
        <taxon>Bacillati</taxon>
        <taxon>Bacillota</taxon>
        <taxon>Clostridia</taxon>
        <taxon>Lachnospirales</taxon>
        <taxon>Lachnospiraceae</taxon>
        <taxon>Lachnospiraceae incertae sedis</taxon>
        <taxon>Candidatus Scybalocola (ex Gilroy et al. 2021)</taxon>
    </lineage>
</organism>
<dbReference type="SUPFAM" id="SSF53850">
    <property type="entry name" value="Periplasmic binding protein-like II"/>
    <property type="match status" value="1"/>
</dbReference>
<proteinExistence type="inferred from homology"/>
<dbReference type="Gene3D" id="3.40.190.10">
    <property type="entry name" value="Periplasmic binding protein-like II"/>
    <property type="match status" value="2"/>
</dbReference>
<dbReference type="GO" id="GO:0003677">
    <property type="term" value="F:DNA binding"/>
    <property type="evidence" value="ECO:0007669"/>
    <property type="project" value="UniProtKB-KW"/>
</dbReference>
<dbReference type="PANTHER" id="PTHR30346:SF0">
    <property type="entry name" value="HCA OPERON TRANSCRIPTIONAL ACTIVATOR HCAR"/>
    <property type="match status" value="1"/>
</dbReference>
<evidence type="ECO:0000256" key="2">
    <source>
        <dbReference type="ARBA" id="ARBA00023015"/>
    </source>
</evidence>
<dbReference type="PRINTS" id="PR00039">
    <property type="entry name" value="HTHLYSR"/>
</dbReference>
<comment type="similarity">
    <text evidence="1">Belongs to the LysR transcriptional regulatory family.</text>
</comment>
<accession>A0A9D1F1V2</accession>
<name>A0A9D1F1V2_9FIRM</name>
<evidence type="ECO:0000256" key="1">
    <source>
        <dbReference type="ARBA" id="ARBA00009437"/>
    </source>
</evidence>
<dbReference type="CDD" id="cd08414">
    <property type="entry name" value="PBP2_LTTR_aromatics_like"/>
    <property type="match status" value="1"/>
</dbReference>
<dbReference type="Gene3D" id="1.10.10.10">
    <property type="entry name" value="Winged helix-like DNA-binding domain superfamily/Winged helix DNA-binding domain"/>
    <property type="match status" value="1"/>
</dbReference>
<evidence type="ECO:0000256" key="3">
    <source>
        <dbReference type="ARBA" id="ARBA00023125"/>
    </source>
</evidence>
<dbReference type="FunFam" id="1.10.10.10:FF:000001">
    <property type="entry name" value="LysR family transcriptional regulator"/>
    <property type="match status" value="1"/>
</dbReference>
<dbReference type="Pfam" id="PF03466">
    <property type="entry name" value="LysR_substrate"/>
    <property type="match status" value="1"/>
</dbReference>
<protein>
    <submittedName>
        <fullName evidence="6">LysR family transcriptional regulator</fullName>
    </submittedName>
</protein>
<comment type="caution">
    <text evidence="6">The sequence shown here is derived from an EMBL/GenBank/DDBJ whole genome shotgun (WGS) entry which is preliminary data.</text>
</comment>
<dbReference type="GO" id="GO:0003700">
    <property type="term" value="F:DNA-binding transcription factor activity"/>
    <property type="evidence" value="ECO:0007669"/>
    <property type="project" value="InterPro"/>
</dbReference>
<reference evidence="6" key="1">
    <citation type="submission" date="2020-10" db="EMBL/GenBank/DDBJ databases">
        <authorList>
            <person name="Gilroy R."/>
        </authorList>
    </citation>
    <scope>NUCLEOTIDE SEQUENCE</scope>
    <source>
        <strain evidence="6">CHK178-757</strain>
    </source>
</reference>
<sequence length="297" mass="33986">MNIIQMKYFITAARTLSFTKAAQQLYITQPALSRQILSMEKELNLQLFIRTGRNVRLTPAGRILFERFQTIYEDYQKAVLTAKQSFKGLSGKINIGILDGARVGDLFPGTLRHFAANYPNVEINLRNYSFNGLTQRLYDNELDLIITLKFDVAYRENIDFKVIEKTRDHIVVHKNHPLASRDYVTLGDFENDIFIMVSEEDSAMSPRLIKEALSRADVHPNIRYASSIQEEMLWVEAGVGVCILDSRNAMQDNPSVRFLNTDIISDPSLSLAWHKDNDNPLRGIFTEVFMEDKKGGE</sequence>
<dbReference type="PROSITE" id="PS50931">
    <property type="entry name" value="HTH_LYSR"/>
    <property type="match status" value="1"/>
</dbReference>
<dbReference type="GO" id="GO:0032993">
    <property type="term" value="C:protein-DNA complex"/>
    <property type="evidence" value="ECO:0007669"/>
    <property type="project" value="TreeGrafter"/>
</dbReference>
<evidence type="ECO:0000313" key="7">
    <source>
        <dbReference type="Proteomes" id="UP000823927"/>
    </source>
</evidence>
<dbReference type="InterPro" id="IPR005119">
    <property type="entry name" value="LysR_subst-bd"/>
</dbReference>
<dbReference type="Proteomes" id="UP000823927">
    <property type="component" value="Unassembled WGS sequence"/>
</dbReference>
<evidence type="ECO:0000256" key="4">
    <source>
        <dbReference type="ARBA" id="ARBA00023163"/>
    </source>
</evidence>
<dbReference type="InterPro" id="IPR036390">
    <property type="entry name" value="WH_DNA-bd_sf"/>
</dbReference>
<dbReference type="AlphaFoldDB" id="A0A9D1F1V2"/>
<evidence type="ECO:0000259" key="5">
    <source>
        <dbReference type="PROSITE" id="PS50931"/>
    </source>
</evidence>